<proteinExistence type="predicted"/>
<dbReference type="PROSITE" id="PS51840">
    <property type="entry name" value="C2_NT"/>
    <property type="match status" value="1"/>
</dbReference>
<accession>A0A8T2SCD5</accession>
<keyword evidence="4" id="KW-1185">Reference proteome</keyword>
<reference evidence="3" key="1">
    <citation type="submission" date="2021-08" db="EMBL/GenBank/DDBJ databases">
        <title>WGS assembly of Ceratopteris richardii.</title>
        <authorList>
            <person name="Marchant D.B."/>
            <person name="Chen G."/>
            <person name="Jenkins J."/>
            <person name="Shu S."/>
            <person name="Leebens-Mack J."/>
            <person name="Grimwood J."/>
            <person name="Schmutz J."/>
            <person name="Soltis P."/>
            <person name="Soltis D."/>
            <person name="Chen Z.-H."/>
        </authorList>
    </citation>
    <scope>NUCLEOTIDE SEQUENCE</scope>
    <source>
        <strain evidence="3">Whitten #5841</strain>
        <tissue evidence="3">Leaf</tissue>
    </source>
</reference>
<dbReference type="InterPro" id="IPR039614">
    <property type="entry name" value="PMI1-like"/>
</dbReference>
<feature type="domain" description="C2 NT-type" evidence="2">
    <location>
        <begin position="40"/>
        <end position="190"/>
    </location>
</feature>
<name>A0A8T2SCD5_CERRI</name>
<dbReference type="EMBL" id="CM035426">
    <property type="protein sequence ID" value="KAH7315087.1"/>
    <property type="molecule type" value="Genomic_DNA"/>
</dbReference>
<feature type="region of interest" description="Disordered" evidence="1">
    <location>
        <begin position="741"/>
        <end position="760"/>
    </location>
</feature>
<evidence type="ECO:0000256" key="1">
    <source>
        <dbReference type="SAM" id="MobiDB-lite"/>
    </source>
</evidence>
<evidence type="ECO:0000313" key="3">
    <source>
        <dbReference type="EMBL" id="KAH7315087.1"/>
    </source>
</evidence>
<dbReference type="Proteomes" id="UP000825935">
    <property type="component" value="Chromosome 21"/>
</dbReference>
<dbReference type="Pfam" id="PF10358">
    <property type="entry name" value="NT-C2"/>
    <property type="match status" value="1"/>
</dbReference>
<protein>
    <recommendedName>
        <fullName evidence="2">C2 NT-type domain-containing protein</fullName>
    </recommendedName>
</protein>
<comment type="caution">
    <text evidence="3">The sequence shown here is derived from an EMBL/GenBank/DDBJ whole genome shotgun (WGS) entry which is preliminary data.</text>
</comment>
<evidence type="ECO:0000313" key="4">
    <source>
        <dbReference type="Proteomes" id="UP000825935"/>
    </source>
</evidence>
<evidence type="ECO:0000259" key="2">
    <source>
        <dbReference type="PROSITE" id="PS51840"/>
    </source>
</evidence>
<feature type="compositionally biased region" description="Basic and acidic residues" evidence="1">
    <location>
        <begin position="747"/>
        <end position="760"/>
    </location>
</feature>
<dbReference type="OrthoDB" id="2019483at2759"/>
<dbReference type="PANTHER" id="PTHR33414">
    <property type="entry name" value="PROTEIN PLASTID MOVEMENT IMPAIRED 1-RELATED 1"/>
    <property type="match status" value="1"/>
</dbReference>
<dbReference type="PANTHER" id="PTHR33414:SF1">
    <property type="entry name" value="PROTEIN PLASTID MOVEMENT IMPAIRED 1-RELATED 1"/>
    <property type="match status" value="1"/>
</dbReference>
<dbReference type="InterPro" id="IPR019448">
    <property type="entry name" value="NT-C2"/>
</dbReference>
<dbReference type="AlphaFoldDB" id="A0A8T2SCD5"/>
<feature type="compositionally biased region" description="Basic and acidic residues" evidence="1">
    <location>
        <begin position="473"/>
        <end position="488"/>
    </location>
</feature>
<sequence length="760" mass="85672">METHEYYLSRLDNSMVASSIGLRMKKKKKSWWNWAPMRVLDKIRQQHFHCIFCMFVHTIDGLPSYMEGLRFVVQIERKSKRWETMPSAVFQHAVDFDEALCIDTTVFGRETNSDGISLDFIPKHFNLSVICVDAEEHLLFNRYQIDLSRLLPNSIEEFRETDKRMSSTASFKLGGNAAEAVLVATFDFEVLNEELQIPLFLDGNTTTRFREPSFPYLVRTAKSPTNSPTSSPLGGCVNYFPTPCSSEPESNGSIVIRRVEFDGYAEETEGWSVYDHGSSSEWSIYDHGSSSDEGRFQALRNDPLFLDASSEAHDTASTASPPNEELGSLAEFSTQYYSTKLEYSIPYEDKDTDKPAVSEGNHLFDTVPAQKSFVNSKLSSGIITHIIPTVETNDLSFFELREEKQCSMDNRIILSDNTNCECMDCNENLSADELNMMSEVTAKVQLAGEELYFTDQRIRSVPPFCSDGNEADIDSRPESNEGEHLEQHSIENAGYADVVERLCEVAEVLDEELTILQLSAEDEIIDEASEVFEEFLDLLDKEEDYISTEHNNTVKGALEVSDEDVGFLRELCSLEWEEKSNNPQQELNDFLVAIEGPQMRCFDCTESDKQFVECDLVNTVNNNELNLISIIETAEVELRKSAQSLQSKVRAKIIEESETKTLMKEWGLTDEIFERPEQSLLPFSVMDISSLSDSTSVVKLKDGGCLKVMHSCSGSNLMLQFSNAIVIPAQSTLGLIDVLSSGSSRSSRHDSKNIYKDAIT</sequence>
<organism evidence="3 4">
    <name type="scientific">Ceratopteris richardii</name>
    <name type="common">Triangle waterfern</name>
    <dbReference type="NCBI Taxonomy" id="49495"/>
    <lineage>
        <taxon>Eukaryota</taxon>
        <taxon>Viridiplantae</taxon>
        <taxon>Streptophyta</taxon>
        <taxon>Embryophyta</taxon>
        <taxon>Tracheophyta</taxon>
        <taxon>Polypodiopsida</taxon>
        <taxon>Polypodiidae</taxon>
        <taxon>Polypodiales</taxon>
        <taxon>Pteridineae</taxon>
        <taxon>Pteridaceae</taxon>
        <taxon>Parkerioideae</taxon>
        <taxon>Ceratopteris</taxon>
    </lineage>
</organism>
<feature type="region of interest" description="Disordered" evidence="1">
    <location>
        <begin position="464"/>
        <end position="488"/>
    </location>
</feature>
<gene>
    <name evidence="3" type="ORF">KP509_21G033400</name>
</gene>